<comment type="caution">
    <text evidence="1">The sequence shown here is derived from an EMBL/GenBank/DDBJ whole genome shotgun (WGS) entry which is preliminary data.</text>
</comment>
<dbReference type="Proteomes" id="UP000828941">
    <property type="component" value="Chromosome 12"/>
</dbReference>
<protein>
    <submittedName>
        <fullName evidence="1">Uncharacterized protein</fullName>
    </submittedName>
</protein>
<gene>
    <name evidence="1" type="ORF">L6164_030968</name>
</gene>
<evidence type="ECO:0000313" key="2">
    <source>
        <dbReference type="Proteomes" id="UP000828941"/>
    </source>
</evidence>
<dbReference type="EMBL" id="CM039437">
    <property type="protein sequence ID" value="KAI4307829.1"/>
    <property type="molecule type" value="Genomic_DNA"/>
</dbReference>
<proteinExistence type="predicted"/>
<keyword evidence="2" id="KW-1185">Reference proteome</keyword>
<accession>A0ACB9LF97</accession>
<evidence type="ECO:0000313" key="1">
    <source>
        <dbReference type="EMBL" id="KAI4307829.1"/>
    </source>
</evidence>
<organism evidence="1 2">
    <name type="scientific">Bauhinia variegata</name>
    <name type="common">Purple orchid tree</name>
    <name type="synonym">Phanera variegata</name>
    <dbReference type="NCBI Taxonomy" id="167791"/>
    <lineage>
        <taxon>Eukaryota</taxon>
        <taxon>Viridiplantae</taxon>
        <taxon>Streptophyta</taxon>
        <taxon>Embryophyta</taxon>
        <taxon>Tracheophyta</taxon>
        <taxon>Spermatophyta</taxon>
        <taxon>Magnoliopsida</taxon>
        <taxon>eudicotyledons</taxon>
        <taxon>Gunneridae</taxon>
        <taxon>Pentapetalae</taxon>
        <taxon>rosids</taxon>
        <taxon>fabids</taxon>
        <taxon>Fabales</taxon>
        <taxon>Fabaceae</taxon>
        <taxon>Cercidoideae</taxon>
        <taxon>Cercideae</taxon>
        <taxon>Bauhiniinae</taxon>
        <taxon>Bauhinia</taxon>
    </lineage>
</organism>
<sequence>MLTGCAIASLPKLPAVKKGGPCAEKNNVTRSNIQKACLPCFPSNRSFGFDTSTRSAQPATIICAAALINCNQCKRSTTYGHLAMGCNARCGAEQTQTVPRQAPTMTHIPGKEKSPQLDDGGTGFPPGGDDDGGGGGGRGRGNWSSGFFFFGFLAFLGLLKDKESDGDYRDSRRR</sequence>
<name>A0ACB9LF97_BAUVA</name>
<reference evidence="1 2" key="1">
    <citation type="journal article" date="2022" name="DNA Res.">
        <title>Chromosomal-level genome assembly of the orchid tree Bauhinia variegata (Leguminosae; Cercidoideae) supports the allotetraploid origin hypothesis of Bauhinia.</title>
        <authorList>
            <person name="Zhong Y."/>
            <person name="Chen Y."/>
            <person name="Zheng D."/>
            <person name="Pang J."/>
            <person name="Liu Y."/>
            <person name="Luo S."/>
            <person name="Meng S."/>
            <person name="Qian L."/>
            <person name="Wei D."/>
            <person name="Dai S."/>
            <person name="Zhou R."/>
        </authorList>
    </citation>
    <scope>NUCLEOTIDE SEQUENCE [LARGE SCALE GENOMIC DNA]</scope>
    <source>
        <strain evidence="1">BV-YZ2020</strain>
    </source>
</reference>